<dbReference type="PANTHER" id="PTHR12792:SF0">
    <property type="entry name" value="SEPARIN"/>
    <property type="match status" value="1"/>
</dbReference>
<dbReference type="RefSeq" id="XP_022840693.1">
    <property type="nucleotide sequence ID" value="XM_022984998.1"/>
</dbReference>
<dbReference type="GO" id="GO:0004197">
    <property type="term" value="F:cysteine-type endopeptidase activity"/>
    <property type="evidence" value="ECO:0007669"/>
    <property type="project" value="InterPro"/>
</dbReference>
<dbReference type="GO" id="GO:0051307">
    <property type="term" value="P:meiotic chromosome separation"/>
    <property type="evidence" value="ECO:0007669"/>
    <property type="project" value="TreeGrafter"/>
</dbReference>
<dbReference type="EC" id="3.4.22.49" evidence="2"/>
<gene>
    <name evidence="6" type="ORF">OT_ostta02g00970</name>
</gene>
<reference evidence="6 7" key="2">
    <citation type="journal article" date="2014" name="BMC Genomics">
        <title>An improved genome of the model marine alga Ostreococcus tauri unfolds by assessing Illumina de novo assemblies.</title>
        <authorList>
            <person name="Blanc-Mathieu R."/>
            <person name="Verhelst B."/>
            <person name="Derelle E."/>
            <person name="Rombauts S."/>
            <person name="Bouget F.Y."/>
            <person name="Carre I."/>
            <person name="Chateau A."/>
            <person name="Eyre-Walker A."/>
            <person name="Grimsley N."/>
            <person name="Moreau H."/>
            <person name="Piegu B."/>
            <person name="Rivals E."/>
            <person name="Schackwitz W."/>
            <person name="Van de Peer Y."/>
            <person name="Piganeau G."/>
        </authorList>
    </citation>
    <scope>NUCLEOTIDE SEQUENCE [LARGE SCALE GENOMIC DNA]</scope>
    <source>
        <strain evidence="7">OTTH 0595 / CCAP 157/2 / RCC745</strain>
    </source>
</reference>
<dbReference type="GO" id="GO:0072686">
    <property type="term" value="C:mitotic spindle"/>
    <property type="evidence" value="ECO:0007669"/>
    <property type="project" value="TreeGrafter"/>
</dbReference>
<dbReference type="InParanoid" id="A0A090MBI8"/>
<evidence type="ECO:0000259" key="5">
    <source>
        <dbReference type="PROSITE" id="PS51700"/>
    </source>
</evidence>
<dbReference type="GO" id="GO:0006508">
    <property type="term" value="P:proteolysis"/>
    <property type="evidence" value="ECO:0007669"/>
    <property type="project" value="InterPro"/>
</dbReference>
<dbReference type="PANTHER" id="PTHR12792">
    <property type="entry name" value="EXTRA SPINDLE POLES 1-RELATED"/>
    <property type="match status" value="1"/>
</dbReference>
<dbReference type="KEGG" id="ota:OT_ostta02g00970"/>
<dbReference type="InterPro" id="IPR005314">
    <property type="entry name" value="Peptidase_C50"/>
</dbReference>
<protein>
    <recommendedName>
        <fullName evidence="2">separase</fullName>
        <ecNumber evidence="2">3.4.22.49</ecNumber>
    </recommendedName>
</protein>
<evidence type="ECO:0000256" key="1">
    <source>
        <dbReference type="ARBA" id="ARBA00000451"/>
    </source>
</evidence>
<sequence length="1702" mass="191311">MVETSRESSEGRVGNVQISSKLRADLSNAALETLTAVERSSHKAHVRCLLTGAERLCDLLWSCRSHKDEDRVFGLRYTLIRRLVALEANKTVAAHCWALLKDLLHPRPLDQLSTLELSKICSRRRDENVFVTVLIGTFLILVSALSDESLESSDVYSDLLQLSSVTTPLLTLILNKKVESSSKKHVRSLISNSLRVLKRLHDVLPFSDMSVVRKTFLDVIVRCLEHSLFGDDYIFEVCAQLLHCTSVSESCEYLLPILRLQDFTNEEKLVPLCWHVAYRAIQLDAREGAIQLFCELHELASSWYAISLKVALRLTRLSDHMLVYQELSYANQSISQLLQGHIDESMINVLVRIYVALAREVRSIGQHSACNCSELSSQVMTCSLIGLQLLELTVQCDSATRKICSSLPELCVANILVALLLESSTRDITCFGEFHEWSIVRDSLEQLLTRDEVNTVSTRRVIHTVARKCQDVDWSEAAETLYALNVRCCERLDGAEARRAIDCGERDGRIRSFFSFLWLSNKRADAINVLIQHSKHYGTSKMPFELLLELYTDMTDTEKDSALPLVPRLLRCHGHCVQLLESVIEEYRFWTDSALPVDVKHRLQYELIDSVANALTENKATGDVDTAVCASIFSRLLRMALPRPPQDIEQCGNVKCVLCKYKDTLDFFRTTSRKYCTRTKEDNLVCTALSVEFSCHTALALVSMQDKDAYREAHKIVEQSFEHIERLHRSKSNIKFYVSNAVRNMLEALQEICEVFNVFGTTYLSSKFRQFICPDTTSHVASILLAPIPSPCLFISIPRYRQTFQRPTFHEGRSMLLLAGIAAERGKFSEAFACIEVSIASLRTCLHSRRHSHQSVHDREKIAVRSQPPFFCVLGTYVSTLCTKAAVCTELGMFSSSVSALEEAMSLSKIIRSYALQGAIHLRKAYMYRRFDHVDDCNAELEQYKNTVKLDISRTLCKSEYDLGTKQFASAFAFSIESMSCVDLTRRVEMHEAALKCAQEALTSPIKTTSRERSNENFEGCASWRSAFTSLYAKLLCHDAALQSVGGGKSLRLLRDVANKCRQYQPILAVLTLTSELIVDCSVDLHLGRSIPHASGLQQTQSQCTSLREKCQEKLFELMSRCRDTPVVLWELNAKMLFFVLSSDQGDVYEVVRVLHACFGAPMRSQNVALLKLNIIKQCTGDEDLMERVYKLRFGSFSNFPTVSSLSIALEHLEISQAEVARLKGIPQLAHCLHQNLLELPVVTLGLVHSAVKAANVQDELVISRVDGIDRRVVCVRVRHPALRDVFTKFADTLARQHDTPEESCSRESKLIWWETRILLDARLHESLDQMNANILGPWRVLLLGRASDQVRGLIEDTTRAVVVRLKAIALRDNLQLASSAYELTFLMLSGAHSLSDGELHTAFASLMILSLHPVHEMTTCLVVSSEQGAVRRSKLDLSEIVTYVRAQLSGELNNSSHMRVGGYGQKYSPVLLSLDETTKCFAWESLSVLGEQQVYRNPSIHVANAARVSTQNSLCKLNLGSAFYVLNPTGDLVKTQQYLTPLLAKAGWDGVIGTPPTVNEVRKAFQDVDFYFYFGHGGGQDIIKIKTILDSCIRSVMILMGCSSGAYEYFDNLSPTSISMLYLLCGAPTVLANLWDVTDVDIDRFSARLLQDWLSRTNSTDDMKTFYRFSTSLQDARNACRLKHLVGAAPVLYGVPAVLDD</sequence>
<accession>A0A090MBI8</accession>
<evidence type="ECO:0000256" key="3">
    <source>
        <dbReference type="ARBA" id="ARBA00022801"/>
    </source>
</evidence>
<dbReference type="GO" id="GO:0005737">
    <property type="term" value="C:cytoplasm"/>
    <property type="evidence" value="ECO:0007669"/>
    <property type="project" value="TreeGrafter"/>
</dbReference>
<evidence type="ECO:0000313" key="6">
    <source>
        <dbReference type="EMBL" id="CEG00949.1"/>
    </source>
</evidence>
<dbReference type="Pfam" id="PF03568">
    <property type="entry name" value="Separin_C"/>
    <property type="match status" value="1"/>
</dbReference>
<dbReference type="InterPro" id="IPR030397">
    <property type="entry name" value="SEPARIN_core_dom"/>
</dbReference>
<organism evidence="6 7">
    <name type="scientific">Ostreococcus tauri</name>
    <name type="common">Marine green alga</name>
    <dbReference type="NCBI Taxonomy" id="70448"/>
    <lineage>
        <taxon>Eukaryota</taxon>
        <taxon>Viridiplantae</taxon>
        <taxon>Chlorophyta</taxon>
        <taxon>Mamiellophyceae</taxon>
        <taxon>Mamiellales</taxon>
        <taxon>Bathycoccaceae</taxon>
        <taxon>Ostreococcus</taxon>
    </lineage>
</organism>
<dbReference type="EMBL" id="CAID01000002">
    <property type="protein sequence ID" value="CEG00949.1"/>
    <property type="molecule type" value="Genomic_DNA"/>
</dbReference>
<keyword evidence="4" id="KW-0159">Chromosome partition</keyword>
<reference evidence="7" key="1">
    <citation type="journal article" date="2006" name="Proc. Natl. Acad. Sci. U.S.A.">
        <title>Genome analysis of the smallest free-living eukaryote Ostreococcus tauri unveils many unique features.</title>
        <authorList>
            <person name="Derelle E."/>
            <person name="Ferraz C."/>
            <person name="Rombauts S."/>
            <person name="Rouze P."/>
            <person name="Worden A.Z."/>
            <person name="Robbens S."/>
            <person name="Partensky F."/>
            <person name="Degroeve S."/>
            <person name="Echeynie S."/>
            <person name="Cooke R."/>
            <person name="Saeys Y."/>
            <person name="Wuyts J."/>
            <person name="Jabbari K."/>
            <person name="Bowler C."/>
            <person name="Panaud O."/>
            <person name="Piegu B."/>
            <person name="Ball S.G."/>
            <person name="Ral J.-P."/>
            <person name="Bouget F.-Y."/>
            <person name="Piganeau G."/>
            <person name="De Baets B."/>
            <person name="Picard A."/>
            <person name="Delseny M."/>
            <person name="Demaille J."/>
            <person name="Van de Peer Y."/>
            <person name="Moreau H."/>
        </authorList>
    </citation>
    <scope>NUCLEOTIDE SEQUENCE [LARGE SCALE GENOMIC DNA]</scope>
    <source>
        <strain evidence="7">OTTH 0595 / CCAP 157/2 / RCC745</strain>
    </source>
</reference>
<dbReference type="Proteomes" id="UP000009170">
    <property type="component" value="Unassembled WGS sequence"/>
</dbReference>
<keyword evidence="3" id="KW-0378">Hydrolase</keyword>
<evidence type="ECO:0000313" key="7">
    <source>
        <dbReference type="Proteomes" id="UP000009170"/>
    </source>
</evidence>
<keyword evidence="7" id="KW-1185">Reference proteome</keyword>
<dbReference type="OrthoDB" id="10255632at2759"/>
<dbReference type="STRING" id="70448.A0A090MBI8"/>
<dbReference type="PROSITE" id="PS51700">
    <property type="entry name" value="SEPARIN"/>
    <property type="match status" value="1"/>
</dbReference>
<evidence type="ECO:0000256" key="4">
    <source>
        <dbReference type="ARBA" id="ARBA00022829"/>
    </source>
</evidence>
<proteinExistence type="predicted"/>
<evidence type="ECO:0000256" key="2">
    <source>
        <dbReference type="ARBA" id="ARBA00012489"/>
    </source>
</evidence>
<dbReference type="GO" id="GO:0005634">
    <property type="term" value="C:nucleus"/>
    <property type="evidence" value="ECO:0007669"/>
    <property type="project" value="InterPro"/>
</dbReference>
<comment type="caution">
    <text evidence="6">The sequence shown here is derived from an EMBL/GenBank/DDBJ whole genome shotgun (WGS) entry which is preliminary data.</text>
</comment>
<feature type="domain" description="Peptidase C50" evidence="5">
    <location>
        <begin position="1520"/>
        <end position="1614"/>
    </location>
</feature>
<comment type="catalytic activity">
    <reaction evidence="1">
        <text>All bonds known to be hydrolyzed by this endopeptidase have arginine in P1 and an acidic residue in P4. P6 is often occupied by an acidic residue or by a hydroxy-amino-acid residue, the phosphorylation of which enhances cleavage.</text>
        <dbReference type="EC" id="3.4.22.49"/>
    </reaction>
</comment>
<name>A0A090MBI8_OSTTA</name>
<dbReference type="GeneID" id="9832680"/>